<reference evidence="4" key="1">
    <citation type="submission" date="2022-01" db="EMBL/GenBank/DDBJ databases">
        <title>Comparative genomics reveals a dynamic genome evolution in the ectomycorrhizal milk-cap (Lactarius) mushrooms.</title>
        <authorList>
            <consortium name="DOE Joint Genome Institute"/>
            <person name="Lebreton A."/>
            <person name="Tang N."/>
            <person name="Kuo A."/>
            <person name="LaButti K."/>
            <person name="Drula E."/>
            <person name="Barry K."/>
            <person name="Clum A."/>
            <person name="Lipzen A."/>
            <person name="Mousain D."/>
            <person name="Ng V."/>
            <person name="Wang R."/>
            <person name="Wang X."/>
            <person name="Dai Y."/>
            <person name="Henrissat B."/>
            <person name="Grigoriev I.V."/>
            <person name="Guerin-Laguette A."/>
            <person name="Yu F."/>
            <person name="Martin F.M."/>
        </authorList>
    </citation>
    <scope>NUCLEOTIDE SEQUENCE</scope>
    <source>
        <strain evidence="4">QP</strain>
    </source>
</reference>
<organism evidence="4 5">
    <name type="scientific">Lactarius akahatsu</name>
    <dbReference type="NCBI Taxonomy" id="416441"/>
    <lineage>
        <taxon>Eukaryota</taxon>
        <taxon>Fungi</taxon>
        <taxon>Dikarya</taxon>
        <taxon>Basidiomycota</taxon>
        <taxon>Agaricomycotina</taxon>
        <taxon>Agaricomycetes</taxon>
        <taxon>Russulales</taxon>
        <taxon>Russulaceae</taxon>
        <taxon>Lactarius</taxon>
    </lineage>
</organism>
<feature type="signal peptide" evidence="3">
    <location>
        <begin position="1"/>
        <end position="25"/>
    </location>
</feature>
<evidence type="ECO:0000313" key="5">
    <source>
        <dbReference type="Proteomes" id="UP001201163"/>
    </source>
</evidence>
<keyword evidence="2" id="KW-0472">Membrane</keyword>
<feature type="compositionally biased region" description="Low complexity" evidence="1">
    <location>
        <begin position="186"/>
        <end position="195"/>
    </location>
</feature>
<proteinExistence type="predicted"/>
<accession>A0AAD4L4P4</accession>
<protein>
    <recommendedName>
        <fullName evidence="6">Transmembrane protein</fullName>
    </recommendedName>
</protein>
<evidence type="ECO:0000256" key="1">
    <source>
        <dbReference type="SAM" id="MobiDB-lite"/>
    </source>
</evidence>
<dbReference type="AlphaFoldDB" id="A0AAD4L4P4"/>
<keyword evidence="2" id="KW-1133">Transmembrane helix</keyword>
<feature type="region of interest" description="Disordered" evidence="1">
    <location>
        <begin position="273"/>
        <end position="318"/>
    </location>
</feature>
<keyword evidence="3" id="KW-0732">Signal</keyword>
<feature type="region of interest" description="Disordered" evidence="1">
    <location>
        <begin position="237"/>
        <end position="259"/>
    </location>
</feature>
<evidence type="ECO:0000256" key="3">
    <source>
        <dbReference type="SAM" id="SignalP"/>
    </source>
</evidence>
<feature type="chain" id="PRO_5042277652" description="Transmembrane protein" evidence="3">
    <location>
        <begin position="26"/>
        <end position="318"/>
    </location>
</feature>
<comment type="caution">
    <text evidence="4">The sequence shown here is derived from an EMBL/GenBank/DDBJ whole genome shotgun (WGS) entry which is preliminary data.</text>
</comment>
<dbReference type="Proteomes" id="UP001201163">
    <property type="component" value="Unassembled WGS sequence"/>
</dbReference>
<evidence type="ECO:0008006" key="6">
    <source>
        <dbReference type="Google" id="ProtNLM"/>
    </source>
</evidence>
<feature type="region of interest" description="Disordered" evidence="1">
    <location>
        <begin position="171"/>
        <end position="201"/>
    </location>
</feature>
<gene>
    <name evidence="4" type="ORF">EDB92DRAFT_1820817</name>
</gene>
<feature type="transmembrane region" description="Helical" evidence="2">
    <location>
        <begin position="201"/>
        <end position="224"/>
    </location>
</feature>
<keyword evidence="2" id="KW-0812">Transmembrane</keyword>
<evidence type="ECO:0000256" key="2">
    <source>
        <dbReference type="SAM" id="Phobius"/>
    </source>
</evidence>
<evidence type="ECO:0000313" key="4">
    <source>
        <dbReference type="EMBL" id="KAH8979745.1"/>
    </source>
</evidence>
<sequence>MQPRTPSLAILTSLILLAARCLVVAQIMGPDCNLSWEWTFNTLGQVFTIDELQPGNSYTGSDSVDDCQCNIVTYNLLSVCDACQGAYWSNWSDYSLDCTSGLSPFKFPNPVPPGTRVPQWALLDSTVRSPICTFPKPSLAGAPFFRSREIGIPPRLFPEIEPGSFISTPASGSEIFAPSDPPPEDLSPLPSESESGPNTGAIAGGISGGVVALAALGALLFYFLRKRQRSRAPSAMFDGWTPPMNQEHPPQSVPKKPAAPMRLYDPNDPRTFPKYQRVPTPAQDVHDPVLPNDGSPNGNTLTKVQAAPTPGYHGLPIV</sequence>
<keyword evidence="5" id="KW-1185">Reference proteome</keyword>
<feature type="compositionally biased region" description="Polar residues" evidence="1">
    <location>
        <begin position="294"/>
        <end position="303"/>
    </location>
</feature>
<name>A0AAD4L4P4_9AGAM</name>
<dbReference type="EMBL" id="JAKELL010000157">
    <property type="protein sequence ID" value="KAH8979745.1"/>
    <property type="molecule type" value="Genomic_DNA"/>
</dbReference>